<reference evidence="2 3" key="1">
    <citation type="journal article" date="2019" name="Commun. Biol.">
        <title>The bagworm genome reveals a unique fibroin gene that provides high tensile strength.</title>
        <authorList>
            <person name="Kono N."/>
            <person name="Nakamura H."/>
            <person name="Ohtoshi R."/>
            <person name="Tomita M."/>
            <person name="Numata K."/>
            <person name="Arakawa K."/>
        </authorList>
    </citation>
    <scope>NUCLEOTIDE SEQUENCE [LARGE SCALE GENOMIC DNA]</scope>
</reference>
<sequence length="141" mass="15250">MSACHAVTHDSERITFAERGPPPHGHAEETMTHSGNFVLRRHYSAGGTFAPARASHEEKVISAGGLRSRCYLSQVTILIHTQYTGDRCPVTDDNRQISYDSPQTAGVRNEFASSRSSGPDGAKDAPATPLLSPRRTGAEFI</sequence>
<evidence type="ECO:0000313" key="3">
    <source>
        <dbReference type="Proteomes" id="UP000299102"/>
    </source>
</evidence>
<evidence type="ECO:0000256" key="1">
    <source>
        <dbReference type="SAM" id="MobiDB-lite"/>
    </source>
</evidence>
<comment type="caution">
    <text evidence="2">The sequence shown here is derived from an EMBL/GenBank/DDBJ whole genome shotgun (WGS) entry which is preliminary data.</text>
</comment>
<accession>A0A4C1WQW6</accession>
<dbReference type="AlphaFoldDB" id="A0A4C1WQW6"/>
<feature type="compositionally biased region" description="Polar residues" evidence="1">
    <location>
        <begin position="96"/>
        <end position="117"/>
    </location>
</feature>
<organism evidence="2 3">
    <name type="scientific">Eumeta variegata</name>
    <name type="common">Bagworm moth</name>
    <name type="synonym">Eumeta japonica</name>
    <dbReference type="NCBI Taxonomy" id="151549"/>
    <lineage>
        <taxon>Eukaryota</taxon>
        <taxon>Metazoa</taxon>
        <taxon>Ecdysozoa</taxon>
        <taxon>Arthropoda</taxon>
        <taxon>Hexapoda</taxon>
        <taxon>Insecta</taxon>
        <taxon>Pterygota</taxon>
        <taxon>Neoptera</taxon>
        <taxon>Endopterygota</taxon>
        <taxon>Lepidoptera</taxon>
        <taxon>Glossata</taxon>
        <taxon>Ditrysia</taxon>
        <taxon>Tineoidea</taxon>
        <taxon>Psychidae</taxon>
        <taxon>Oiketicinae</taxon>
        <taxon>Eumeta</taxon>
    </lineage>
</organism>
<keyword evidence="3" id="KW-1185">Reference proteome</keyword>
<feature type="region of interest" description="Disordered" evidence="1">
    <location>
        <begin position="94"/>
        <end position="141"/>
    </location>
</feature>
<evidence type="ECO:0000313" key="2">
    <source>
        <dbReference type="EMBL" id="GBP53373.1"/>
    </source>
</evidence>
<protein>
    <submittedName>
        <fullName evidence="2">Uncharacterized protein</fullName>
    </submittedName>
</protein>
<dbReference type="Proteomes" id="UP000299102">
    <property type="component" value="Unassembled WGS sequence"/>
</dbReference>
<dbReference type="EMBL" id="BGZK01000623">
    <property type="protein sequence ID" value="GBP53373.1"/>
    <property type="molecule type" value="Genomic_DNA"/>
</dbReference>
<proteinExistence type="predicted"/>
<gene>
    <name evidence="2" type="ORF">EVAR_31929_1</name>
</gene>
<name>A0A4C1WQW6_EUMVA</name>